<reference evidence="2" key="1">
    <citation type="submission" date="2020-05" db="EMBL/GenBank/DDBJ databases">
        <title>Phylogenomic resolution of chytrid fungi.</title>
        <authorList>
            <person name="Stajich J.E."/>
            <person name="Amses K."/>
            <person name="Simmons R."/>
            <person name="Seto K."/>
            <person name="Myers J."/>
            <person name="Bonds A."/>
            <person name="Quandt C.A."/>
            <person name="Barry K."/>
            <person name="Liu P."/>
            <person name="Grigoriev I."/>
            <person name="Longcore J.E."/>
            <person name="James T.Y."/>
        </authorList>
    </citation>
    <scope>NUCLEOTIDE SEQUENCE</scope>
    <source>
        <strain evidence="2">JEL0318</strain>
    </source>
</reference>
<dbReference type="GO" id="GO:0008474">
    <property type="term" value="F:palmitoyl-(protein) hydrolase activity"/>
    <property type="evidence" value="ECO:0007669"/>
    <property type="project" value="TreeGrafter"/>
</dbReference>
<evidence type="ECO:0000313" key="2">
    <source>
        <dbReference type="EMBL" id="KAJ3057168.1"/>
    </source>
</evidence>
<protein>
    <recommendedName>
        <fullName evidence="1">Peptidase S9 prolyl oligopeptidase catalytic domain-containing protein</fullName>
    </recommendedName>
</protein>
<evidence type="ECO:0000313" key="3">
    <source>
        <dbReference type="Proteomes" id="UP001212841"/>
    </source>
</evidence>
<dbReference type="PANTHER" id="PTHR12277">
    <property type="entry name" value="ALPHA/BETA HYDROLASE DOMAIN-CONTAINING PROTEIN"/>
    <property type="match status" value="1"/>
</dbReference>
<dbReference type="AlphaFoldDB" id="A0AAD5SJZ3"/>
<dbReference type="GO" id="GO:0008236">
    <property type="term" value="F:serine-type peptidase activity"/>
    <property type="evidence" value="ECO:0007669"/>
    <property type="project" value="InterPro"/>
</dbReference>
<gene>
    <name evidence="2" type="ORF">HK097_011173</name>
</gene>
<organism evidence="2 3">
    <name type="scientific">Rhizophlyctis rosea</name>
    <dbReference type="NCBI Taxonomy" id="64517"/>
    <lineage>
        <taxon>Eukaryota</taxon>
        <taxon>Fungi</taxon>
        <taxon>Fungi incertae sedis</taxon>
        <taxon>Chytridiomycota</taxon>
        <taxon>Chytridiomycota incertae sedis</taxon>
        <taxon>Chytridiomycetes</taxon>
        <taxon>Rhizophlyctidales</taxon>
        <taxon>Rhizophlyctidaceae</taxon>
        <taxon>Rhizophlyctis</taxon>
    </lineage>
</organism>
<dbReference type="InterPro" id="IPR029058">
    <property type="entry name" value="AB_hydrolase_fold"/>
</dbReference>
<dbReference type="GO" id="GO:0016020">
    <property type="term" value="C:membrane"/>
    <property type="evidence" value="ECO:0007669"/>
    <property type="project" value="TreeGrafter"/>
</dbReference>
<dbReference type="Gene3D" id="3.40.50.1820">
    <property type="entry name" value="alpha/beta hydrolase"/>
    <property type="match status" value="1"/>
</dbReference>
<proteinExistence type="predicted"/>
<dbReference type="PANTHER" id="PTHR12277:SF81">
    <property type="entry name" value="PROTEIN ABHD13"/>
    <property type="match status" value="1"/>
</dbReference>
<dbReference type="EMBL" id="JADGJD010000009">
    <property type="protein sequence ID" value="KAJ3057168.1"/>
    <property type="molecule type" value="Genomic_DNA"/>
</dbReference>
<evidence type="ECO:0000259" key="1">
    <source>
        <dbReference type="Pfam" id="PF00326"/>
    </source>
</evidence>
<accession>A0AAD5SJZ3</accession>
<dbReference type="Proteomes" id="UP001212841">
    <property type="component" value="Unassembled WGS sequence"/>
</dbReference>
<dbReference type="SUPFAM" id="SSF53474">
    <property type="entry name" value="alpha/beta-Hydrolases"/>
    <property type="match status" value="1"/>
</dbReference>
<keyword evidence="3" id="KW-1185">Reference proteome</keyword>
<sequence length="248" mass="27619">MPDYDDVTITTPDNVKIKGYLIRKRQKAAATSVDILEASSDIRRRQQDAAKGPVAGYTLLYCHANAGNMHEPPLILRLLQKAALDYITSHPDLKDTRIVVYGQSIGGAVAVALTAANQDRIHALIVENTFTSLRKLIPHVMPYLKWVSPLCHQIWDTESAIQRVTKLPILLLSGGRDELIPPAQMASLCRTARAARRGSSYVADVDEGVEVEKDAEGVRFVVFPNGTHNETCIHEGYFDEVKRFWNEI</sequence>
<dbReference type="InterPro" id="IPR001375">
    <property type="entry name" value="Peptidase_S9_cat"/>
</dbReference>
<dbReference type="Pfam" id="PF00326">
    <property type="entry name" value="Peptidase_S9"/>
    <property type="match status" value="1"/>
</dbReference>
<feature type="domain" description="Peptidase S9 prolyl oligopeptidase catalytic" evidence="1">
    <location>
        <begin position="82"/>
        <end position="207"/>
    </location>
</feature>
<comment type="caution">
    <text evidence="2">The sequence shown here is derived from an EMBL/GenBank/DDBJ whole genome shotgun (WGS) entry which is preliminary data.</text>
</comment>
<dbReference type="GO" id="GO:0006508">
    <property type="term" value="P:proteolysis"/>
    <property type="evidence" value="ECO:0007669"/>
    <property type="project" value="InterPro"/>
</dbReference>
<name>A0AAD5SJZ3_9FUNG</name>